<reference evidence="1 2" key="1">
    <citation type="submission" date="2020-03" db="EMBL/GenBank/DDBJ databases">
        <authorList>
            <person name="Zhu W."/>
        </authorList>
    </citation>
    <scope>NUCLEOTIDE SEQUENCE [LARGE SCALE GENOMIC DNA]</scope>
    <source>
        <strain evidence="1 2">185</strain>
    </source>
</reference>
<gene>
    <name evidence="1" type="ORF">G8D99_13150</name>
</gene>
<evidence type="ECO:0008006" key="3">
    <source>
        <dbReference type="Google" id="ProtNLM"/>
    </source>
</evidence>
<organism evidence="1 2">
    <name type="scientific">Acinetobacter lanii</name>
    <dbReference type="NCBI Taxonomy" id="2715163"/>
    <lineage>
        <taxon>Bacteria</taxon>
        <taxon>Pseudomonadati</taxon>
        <taxon>Pseudomonadota</taxon>
        <taxon>Gammaproteobacteria</taxon>
        <taxon>Moraxellales</taxon>
        <taxon>Moraxellaceae</taxon>
        <taxon>Acinetobacter</taxon>
    </lineage>
</organism>
<evidence type="ECO:0000313" key="2">
    <source>
        <dbReference type="Proteomes" id="UP000501939"/>
    </source>
</evidence>
<dbReference type="KEGG" id="alj:G8D99_13150"/>
<dbReference type="AlphaFoldDB" id="A0A6G8S6K0"/>
<dbReference type="EMBL" id="CP049916">
    <property type="protein sequence ID" value="QIO09866.1"/>
    <property type="molecule type" value="Genomic_DNA"/>
</dbReference>
<dbReference type="Proteomes" id="UP000501939">
    <property type="component" value="Chromosome"/>
</dbReference>
<sequence>MHNKVVLLDLENNVPTAQLFRDIIEHYRTLYIFNGLGQFQFPLTELTELAAWISSGQIVVLDTLTAKEKEFEYAVLVGQLLALIELETHIEVISAQDTAPMLTDMISASGFQCSLIQIQAEPAQAQSKSKAKFSMPSTQAILANPQLLQIKKYCEISSKNSGKPNTIAKLKNALCNILQVDAEQATHLVGMLINLKIVKCQDDQVSFRKKVLKQWVELDLSEANTLPTATASQAILEKVDSILSTLNIDPQKILAEIEQQQSIESVQSDLFKNFDQIDPVQMEVIRKLNAMKSEKPKDIYALRDLLEELFPKSDVRLLLKEMIEKGYIYWNGHAVIYSHEMFLN</sequence>
<dbReference type="RefSeq" id="WP_166326649.1">
    <property type="nucleotide sequence ID" value="NZ_CP049916.1"/>
</dbReference>
<protein>
    <recommendedName>
        <fullName evidence="3">PIN-like domain-containing protein</fullName>
    </recommendedName>
</protein>
<accession>A0A6G8S6K0</accession>
<name>A0A6G8S6K0_9GAMM</name>
<keyword evidence="2" id="KW-1185">Reference proteome</keyword>
<evidence type="ECO:0000313" key="1">
    <source>
        <dbReference type="EMBL" id="QIO09866.1"/>
    </source>
</evidence>
<proteinExistence type="predicted"/>